<dbReference type="AlphaFoldDB" id="A0A8S1PLG4"/>
<keyword evidence="2" id="KW-1185">Reference proteome</keyword>
<evidence type="ECO:0000313" key="1">
    <source>
        <dbReference type="EMBL" id="CAD8104200.1"/>
    </source>
</evidence>
<dbReference type="Proteomes" id="UP000692954">
    <property type="component" value="Unassembled WGS sequence"/>
</dbReference>
<gene>
    <name evidence="1" type="ORF">PSON_ATCC_30995.1.T0810238</name>
</gene>
<sequence>MVTNVQNAYMKCHRRLKRILKQCKRGVSDRIFDFLPQNQIKKKMKSKQQTTLKYQQFSFDQPSFL</sequence>
<accession>A0A8S1PLG4</accession>
<dbReference type="EMBL" id="CAJJDN010000081">
    <property type="protein sequence ID" value="CAD8104200.1"/>
    <property type="molecule type" value="Genomic_DNA"/>
</dbReference>
<protein>
    <submittedName>
        <fullName evidence="1">Uncharacterized protein</fullName>
    </submittedName>
</protein>
<evidence type="ECO:0000313" key="2">
    <source>
        <dbReference type="Proteomes" id="UP000692954"/>
    </source>
</evidence>
<comment type="caution">
    <text evidence="1">The sequence shown here is derived from an EMBL/GenBank/DDBJ whole genome shotgun (WGS) entry which is preliminary data.</text>
</comment>
<organism evidence="1 2">
    <name type="scientific">Paramecium sonneborni</name>
    <dbReference type="NCBI Taxonomy" id="65129"/>
    <lineage>
        <taxon>Eukaryota</taxon>
        <taxon>Sar</taxon>
        <taxon>Alveolata</taxon>
        <taxon>Ciliophora</taxon>
        <taxon>Intramacronucleata</taxon>
        <taxon>Oligohymenophorea</taxon>
        <taxon>Peniculida</taxon>
        <taxon>Parameciidae</taxon>
        <taxon>Paramecium</taxon>
    </lineage>
</organism>
<name>A0A8S1PLG4_9CILI</name>
<proteinExistence type="predicted"/>
<reference evidence="1" key="1">
    <citation type="submission" date="2021-01" db="EMBL/GenBank/DDBJ databases">
        <authorList>
            <consortium name="Genoscope - CEA"/>
            <person name="William W."/>
        </authorList>
    </citation>
    <scope>NUCLEOTIDE SEQUENCE</scope>
</reference>